<reference evidence="3" key="1">
    <citation type="journal article" date="2019" name="Int. J. Syst. Evol. Microbiol.">
        <title>The Global Catalogue of Microorganisms (GCM) 10K type strain sequencing project: providing services to taxonomists for standard genome sequencing and annotation.</title>
        <authorList>
            <consortium name="The Broad Institute Genomics Platform"/>
            <consortium name="The Broad Institute Genome Sequencing Center for Infectious Disease"/>
            <person name="Wu L."/>
            <person name="Ma J."/>
        </authorList>
    </citation>
    <scope>NUCLEOTIDE SEQUENCE [LARGE SCALE GENOMIC DNA]</scope>
    <source>
        <strain evidence="3">DT92</strain>
    </source>
</reference>
<feature type="region of interest" description="Disordered" evidence="1">
    <location>
        <begin position="36"/>
        <end position="61"/>
    </location>
</feature>
<gene>
    <name evidence="2" type="ORF">ACFSJT_00770</name>
</gene>
<organism evidence="2 3">
    <name type="scientific">Aquimarina celericrescens</name>
    <dbReference type="NCBI Taxonomy" id="1964542"/>
    <lineage>
        <taxon>Bacteria</taxon>
        <taxon>Pseudomonadati</taxon>
        <taxon>Bacteroidota</taxon>
        <taxon>Flavobacteriia</taxon>
        <taxon>Flavobacteriales</taxon>
        <taxon>Flavobacteriaceae</taxon>
        <taxon>Aquimarina</taxon>
    </lineage>
</organism>
<comment type="caution">
    <text evidence="2">The sequence shown here is derived from an EMBL/GenBank/DDBJ whole genome shotgun (WGS) entry which is preliminary data.</text>
</comment>
<evidence type="ECO:0000313" key="2">
    <source>
        <dbReference type="EMBL" id="MFD2185308.1"/>
    </source>
</evidence>
<dbReference type="Proteomes" id="UP001597344">
    <property type="component" value="Unassembled WGS sequence"/>
</dbReference>
<protein>
    <submittedName>
        <fullName evidence="2">Uncharacterized protein</fullName>
    </submittedName>
</protein>
<dbReference type="RefSeq" id="WP_378318272.1">
    <property type="nucleotide sequence ID" value="NZ_JBHUHY010000002.1"/>
</dbReference>
<feature type="compositionally biased region" description="Polar residues" evidence="1">
    <location>
        <begin position="42"/>
        <end position="61"/>
    </location>
</feature>
<proteinExistence type="predicted"/>
<sequence length="61" mass="6850">MKRLLLPMALIAFAIICLSIVHIDNVNKLDAQSKELRKKHQTNTGAEMQMNNSSVDVSKIK</sequence>
<evidence type="ECO:0000313" key="3">
    <source>
        <dbReference type="Proteomes" id="UP001597344"/>
    </source>
</evidence>
<keyword evidence="3" id="KW-1185">Reference proteome</keyword>
<accession>A0ABW5AQR2</accession>
<dbReference type="EMBL" id="JBHUHY010000002">
    <property type="protein sequence ID" value="MFD2185308.1"/>
    <property type="molecule type" value="Genomic_DNA"/>
</dbReference>
<evidence type="ECO:0000256" key="1">
    <source>
        <dbReference type="SAM" id="MobiDB-lite"/>
    </source>
</evidence>
<name>A0ABW5AQR2_9FLAO</name>